<reference evidence="2 3" key="1">
    <citation type="journal article" date="2016" name="Genome Announc.">
        <title>Draft Genome Sequence of the Anaerobic Ammonium-Oxidizing Bacterium 'Candidatus Brocadia sp. 40'.</title>
        <authorList>
            <person name="Ali M."/>
            <person name="Haroon M.F."/>
            <person name="Narita Y."/>
            <person name="Zhang L."/>
            <person name="Rangel Shaw D."/>
            <person name="Okabe S."/>
            <person name="Saikaly P.E."/>
        </authorList>
    </citation>
    <scope>NUCLEOTIDE SEQUENCE [LARGE SCALE GENOMIC DNA]</scope>
    <source>
        <strain evidence="2 3">40</strain>
    </source>
</reference>
<comment type="caution">
    <text evidence="2">The sequence shown here is derived from an EMBL/GenBank/DDBJ whole genome shotgun (WGS) entry which is preliminary data.</text>
</comment>
<organism evidence="2 3">
    <name type="scientific">Candidatus Brocadia sapporoensis</name>
    <dbReference type="NCBI Taxonomy" id="392547"/>
    <lineage>
        <taxon>Bacteria</taxon>
        <taxon>Pseudomonadati</taxon>
        <taxon>Planctomycetota</taxon>
        <taxon>Candidatus Brocadiia</taxon>
        <taxon>Candidatus Brocadiales</taxon>
        <taxon>Candidatus Brocadiaceae</taxon>
        <taxon>Candidatus Brocadia</taxon>
    </lineage>
</organism>
<evidence type="ECO:0000256" key="1">
    <source>
        <dbReference type="SAM" id="Phobius"/>
    </source>
</evidence>
<dbReference type="Proteomes" id="UP000242219">
    <property type="component" value="Unassembled WGS sequence"/>
</dbReference>
<feature type="transmembrane region" description="Helical" evidence="1">
    <location>
        <begin position="21"/>
        <end position="45"/>
    </location>
</feature>
<keyword evidence="1" id="KW-1133">Transmembrane helix</keyword>
<protein>
    <submittedName>
        <fullName evidence="2">Uncharacterized protein</fullName>
    </submittedName>
</protein>
<keyword evidence="1" id="KW-0472">Membrane</keyword>
<keyword evidence="3" id="KW-1185">Reference proteome</keyword>
<dbReference type="EMBL" id="MJUW02000080">
    <property type="protein sequence ID" value="OQD45654.1"/>
    <property type="molecule type" value="Genomic_DNA"/>
</dbReference>
<sequence>MKKSSHQTRKTGILSSKRYKFSWLRLVVINNLTKTCLMISQFFYINNYSVIPIMESNTCNRKTSDAKR</sequence>
<evidence type="ECO:0000313" key="3">
    <source>
        <dbReference type="Proteomes" id="UP000242219"/>
    </source>
</evidence>
<evidence type="ECO:0000313" key="2">
    <source>
        <dbReference type="EMBL" id="OQD45654.1"/>
    </source>
</evidence>
<proteinExistence type="predicted"/>
<dbReference type="AlphaFoldDB" id="A0A1V6LZQ6"/>
<name>A0A1V6LZQ6_9BACT</name>
<accession>A0A1V6LZQ6</accession>
<gene>
    <name evidence="2" type="ORF">BIY37_07290</name>
</gene>
<keyword evidence="1" id="KW-0812">Transmembrane</keyword>